<dbReference type="Proteomes" id="UP000234323">
    <property type="component" value="Unassembled WGS sequence"/>
</dbReference>
<evidence type="ECO:0000313" key="1">
    <source>
        <dbReference type="EMBL" id="PKY38623.1"/>
    </source>
</evidence>
<protein>
    <submittedName>
        <fullName evidence="1">Uncharacterized protein</fullName>
    </submittedName>
</protein>
<comment type="caution">
    <text evidence="1">The sequence shown here is derived from an EMBL/GenBank/DDBJ whole genome shotgun (WGS) entry which is preliminary data.</text>
</comment>
<gene>
    <name evidence="1" type="ORF">RhiirA4_451634</name>
</gene>
<organism evidence="1 2">
    <name type="scientific">Rhizophagus irregularis</name>
    <dbReference type="NCBI Taxonomy" id="588596"/>
    <lineage>
        <taxon>Eukaryota</taxon>
        <taxon>Fungi</taxon>
        <taxon>Fungi incertae sedis</taxon>
        <taxon>Mucoromycota</taxon>
        <taxon>Glomeromycotina</taxon>
        <taxon>Glomeromycetes</taxon>
        <taxon>Glomerales</taxon>
        <taxon>Glomeraceae</taxon>
        <taxon>Rhizophagus</taxon>
    </lineage>
</organism>
<reference evidence="1 2" key="1">
    <citation type="submission" date="2015-10" db="EMBL/GenBank/DDBJ databases">
        <title>Genome analyses suggest a sexual origin of heterokaryosis in a supposedly ancient asexual fungus.</title>
        <authorList>
            <person name="Ropars J."/>
            <person name="Sedzielewska K."/>
            <person name="Noel J."/>
            <person name="Charron P."/>
            <person name="Farinelli L."/>
            <person name="Marton T."/>
            <person name="Kruger M."/>
            <person name="Pelin A."/>
            <person name="Brachmann A."/>
            <person name="Corradi N."/>
        </authorList>
    </citation>
    <scope>NUCLEOTIDE SEQUENCE [LARGE SCALE GENOMIC DNA]</scope>
    <source>
        <strain evidence="1 2">A4</strain>
    </source>
</reference>
<keyword evidence="2" id="KW-1185">Reference proteome</keyword>
<dbReference type="AlphaFoldDB" id="A0A2I1FWC2"/>
<name>A0A2I1FWC2_9GLOM</name>
<accession>A0A2I1FWC2</accession>
<proteinExistence type="predicted"/>
<sequence>MSLPNICTVLNIHSSIMILKKLLNLFAYFNELTVHDQQICIRQLQYQFKNYVKRLKAKHDEEKFSTISVPSSEWIRLQFWPKNIYTKTAIQYTGRFNISYKVQRRLLRKSHPDAHYCAALFRYTSLFAIKSRNFTCFISADDKHKVPIGESVETSTGVRNKALKLH</sequence>
<dbReference type="EMBL" id="LLXI01000033">
    <property type="protein sequence ID" value="PKY38623.1"/>
    <property type="molecule type" value="Genomic_DNA"/>
</dbReference>
<evidence type="ECO:0000313" key="2">
    <source>
        <dbReference type="Proteomes" id="UP000234323"/>
    </source>
</evidence>